<dbReference type="PANTHER" id="PTHR13153">
    <property type="entry name" value="CGTHBA PROTEIN -14 GENE PROTEIN"/>
    <property type="match status" value="1"/>
</dbReference>
<dbReference type="Pfam" id="PF24064">
    <property type="entry name" value="HTH_NPRL3"/>
    <property type="match status" value="1"/>
</dbReference>
<dbReference type="GO" id="GO:0038202">
    <property type="term" value="P:TORC1 signaling"/>
    <property type="evidence" value="ECO:0007669"/>
    <property type="project" value="TreeGrafter"/>
</dbReference>
<keyword evidence="4" id="KW-0469">Meiosis</keyword>
<dbReference type="GO" id="GO:0051321">
    <property type="term" value="P:meiotic cell cycle"/>
    <property type="evidence" value="ECO:0007669"/>
    <property type="project" value="UniProtKB-UniRule"/>
</dbReference>
<evidence type="ECO:0000256" key="4">
    <source>
        <dbReference type="RuleBase" id="RU368069"/>
    </source>
</evidence>
<gene>
    <name evidence="7" type="ORF">KL933_001991</name>
</gene>
<feature type="compositionally biased region" description="Basic and acidic residues" evidence="5">
    <location>
        <begin position="622"/>
        <end position="637"/>
    </location>
</feature>
<evidence type="ECO:0000256" key="2">
    <source>
        <dbReference type="ARBA" id="ARBA00017880"/>
    </source>
</evidence>
<dbReference type="GO" id="GO:1904262">
    <property type="term" value="P:negative regulation of TORC1 signaling"/>
    <property type="evidence" value="ECO:0007669"/>
    <property type="project" value="TreeGrafter"/>
</dbReference>
<evidence type="ECO:0000313" key="7">
    <source>
        <dbReference type="EMBL" id="KAG7728758.1"/>
    </source>
</evidence>
<proteinExistence type="inferred from homology"/>
<reference evidence="7" key="1">
    <citation type="journal article" date="2021" name="G3 (Bethesda)">
        <title>Genomic diversity, chromosomal rearrangements, and interspecies hybridization in the ogataea polymorpha species complex.</title>
        <authorList>
            <person name="Hanson S.J."/>
            <person name="Cinneide E.O."/>
            <person name="Salzberg L.I."/>
            <person name="Wolfe K.H."/>
            <person name="McGowan J."/>
            <person name="Fitzpatrick D.A."/>
            <person name="Matlin K."/>
        </authorList>
    </citation>
    <scope>NUCLEOTIDE SEQUENCE</scope>
    <source>
        <strain evidence="7">83-405-1</strain>
    </source>
</reference>
<dbReference type="AlphaFoldDB" id="A0AAN6I224"/>
<feature type="compositionally biased region" description="Polar residues" evidence="5">
    <location>
        <begin position="638"/>
        <end position="655"/>
    </location>
</feature>
<name>A0AAN6I224_9ASCO</name>
<feature type="region of interest" description="Disordered" evidence="5">
    <location>
        <begin position="80"/>
        <end position="119"/>
    </location>
</feature>
<evidence type="ECO:0000259" key="6">
    <source>
        <dbReference type="Pfam" id="PF24064"/>
    </source>
</evidence>
<dbReference type="InterPro" id="IPR005365">
    <property type="entry name" value="Npr3"/>
</dbReference>
<feature type="compositionally biased region" description="Basic residues" evidence="5">
    <location>
        <begin position="232"/>
        <end position="247"/>
    </location>
</feature>
<evidence type="ECO:0000313" key="8">
    <source>
        <dbReference type="Proteomes" id="UP000738402"/>
    </source>
</evidence>
<feature type="compositionally biased region" description="Polar residues" evidence="5">
    <location>
        <begin position="100"/>
        <end position="113"/>
    </location>
</feature>
<comment type="subcellular location">
    <subcellularLocation>
        <location evidence="4">Vacuole membrane</location>
        <topology evidence="4">Peripheral membrane protein</topology>
    </subcellularLocation>
</comment>
<dbReference type="GO" id="GO:0005774">
    <property type="term" value="C:vacuolar membrane"/>
    <property type="evidence" value="ECO:0007669"/>
    <property type="project" value="UniProtKB-SubCell"/>
</dbReference>
<dbReference type="GO" id="GO:1990130">
    <property type="term" value="C:GATOR1 complex"/>
    <property type="evidence" value="ECO:0007669"/>
    <property type="project" value="TreeGrafter"/>
</dbReference>
<comment type="similarity">
    <text evidence="1 4">Belongs to the NPR3 family.</text>
</comment>
<dbReference type="InterPro" id="IPR056603">
    <property type="entry name" value="HTH_NPRL3"/>
</dbReference>
<feature type="region of interest" description="Disordered" evidence="5">
    <location>
        <begin position="227"/>
        <end position="265"/>
    </location>
</feature>
<feature type="domain" description="GATOR1 complex protein NPRL3 C-terminal HTH" evidence="6">
    <location>
        <begin position="683"/>
        <end position="743"/>
    </location>
</feature>
<evidence type="ECO:0000256" key="5">
    <source>
        <dbReference type="SAM" id="MobiDB-lite"/>
    </source>
</evidence>
<sequence>MSSLFLPNPCLLGILLSISTHDGNQLVFHYPPQPNEYGYRPTPLGNQVLNTEDDDYSSSSNDEIDDELLDINMCSSQNGDDDYSLSAGGSSRGSMGAESNGSGVNMLGSSTNSGGKGLLGILDEQDRKRKDREHKRRNLMKNIIMGEQVGQTDTSGSIRSPSTSLVNGSVSDQEAAVCKVDKLFGFDVDFVSELVTPPKQLCNSRFEVSVEDMAFLGLPIHVDEDGNWRVSNHTKSRRKKTSRKKKVSSSSESSGEDDDGPDHGEKVRKNDCLMYMFHLVFVMNPPVIEYNHRIDEMFHYIVSRMALLLRYEQQKSNYVWNQSKLILDLREEFSTLPLNEQWKKITEKSSLARMMAQTFKAVSNSEIINIEINNKMRSFQIPIRTEFSSLPPRHTQLLPGSTLSSTSPFNTLGLDLHSSARTNDDNMIHYALIMLDDPESVIRDIQAEKHSLIANFIRMIKPSESLSRLATLSGLDIAEVKLFANHLVYWRRAKAFLPLSPRNIYIVSPLAPLSNVYTDSNLFKQHFPNLPPLANFLSLISSSSSKPRPINAIIPSKDHRDLYLDAIAWLLRHGYITQLQTFLYLRITKEVKIKVEEELEMERKTKKNRHDGDYPSAEDEDDSKKPSTDNTTKKREQSSLPYSLSRSAGSDLNLESQSKLPGTVYFEEEEEEDTILLDPQSATAQERRWIAKCVEGQPLEVLNLFYKLLKYMNGKTSLELLMVKENISRQDVRKLLVALDKHVTTVRHW</sequence>
<feature type="compositionally biased region" description="Low complexity" evidence="5">
    <location>
        <begin position="84"/>
        <end position="99"/>
    </location>
</feature>
<evidence type="ECO:0000256" key="3">
    <source>
        <dbReference type="ARBA" id="ARBA00030028"/>
    </source>
</evidence>
<evidence type="ECO:0000256" key="1">
    <source>
        <dbReference type="ARBA" id="ARBA00010546"/>
    </source>
</evidence>
<dbReference type="Proteomes" id="UP000738402">
    <property type="component" value="Unassembled WGS sequence"/>
</dbReference>
<feature type="region of interest" description="Disordered" evidence="5">
    <location>
        <begin position="602"/>
        <end position="655"/>
    </location>
</feature>
<keyword evidence="4" id="KW-0732">Signal</keyword>
<organism evidence="7 8">
    <name type="scientific">Ogataea haglerorum</name>
    <dbReference type="NCBI Taxonomy" id="1937702"/>
    <lineage>
        <taxon>Eukaryota</taxon>
        <taxon>Fungi</taxon>
        <taxon>Dikarya</taxon>
        <taxon>Ascomycota</taxon>
        <taxon>Saccharomycotina</taxon>
        <taxon>Pichiomycetes</taxon>
        <taxon>Pichiales</taxon>
        <taxon>Pichiaceae</taxon>
        <taxon>Ogataea</taxon>
    </lineage>
</organism>
<protein>
    <recommendedName>
        <fullName evidence="2 4">Nitrogen permease regulator 3</fullName>
    </recommendedName>
    <alternativeName>
        <fullName evidence="3 4">Required for meiotic nuclear division protein 11</fullName>
    </alternativeName>
</protein>
<dbReference type="GO" id="GO:0034198">
    <property type="term" value="P:cellular response to amino acid starvation"/>
    <property type="evidence" value="ECO:0007669"/>
    <property type="project" value="TreeGrafter"/>
</dbReference>
<dbReference type="GO" id="GO:0010508">
    <property type="term" value="P:positive regulation of autophagy"/>
    <property type="evidence" value="ECO:0007669"/>
    <property type="project" value="TreeGrafter"/>
</dbReference>
<dbReference type="PANTHER" id="PTHR13153:SF5">
    <property type="entry name" value="GATOR COMPLEX PROTEIN NPRL3"/>
    <property type="match status" value="1"/>
</dbReference>
<comment type="caution">
    <text evidence="7">The sequence shown here is derived from an EMBL/GenBank/DDBJ whole genome shotgun (WGS) entry which is preliminary data.</text>
</comment>
<accession>A0AAN6I224</accession>
<dbReference type="EMBL" id="JAHLUH010000004">
    <property type="protein sequence ID" value="KAG7728758.1"/>
    <property type="molecule type" value="Genomic_DNA"/>
</dbReference>
<dbReference type="Pfam" id="PF03666">
    <property type="entry name" value="NPR3"/>
    <property type="match status" value="1"/>
</dbReference>
<comment type="function">
    <text evidence="4">Mediates inactivation of the TORC1 complex in response to amino acid starvation. Required for meiotic nuclear division.</text>
</comment>